<gene>
    <name evidence="11" type="ORF">DF286_00540</name>
</gene>
<dbReference type="AlphaFoldDB" id="A0A2U2IZQ2"/>
<comment type="subcellular location">
    <subcellularLocation>
        <location evidence="1">Cell inner membrane</location>
        <topology evidence="1">Single-pass membrane protein</topology>
    </subcellularLocation>
</comment>
<dbReference type="InterPro" id="IPR023229">
    <property type="entry name" value="T2SS_M_periplasmic_sf"/>
</dbReference>
<evidence type="ECO:0008006" key="13">
    <source>
        <dbReference type="Google" id="ProtNLM"/>
    </source>
</evidence>
<evidence type="ECO:0000256" key="5">
    <source>
        <dbReference type="ARBA" id="ARBA00022519"/>
    </source>
</evidence>
<keyword evidence="12" id="KW-1185">Reference proteome</keyword>
<dbReference type="RefSeq" id="WP_109269661.1">
    <property type="nucleotide sequence ID" value="NZ_QFFF01000001.1"/>
</dbReference>
<organism evidence="11 12">
    <name type="scientific">Allosphingosinicella humi</name>
    <dbReference type="NCBI Taxonomy" id="2068657"/>
    <lineage>
        <taxon>Bacteria</taxon>
        <taxon>Pseudomonadati</taxon>
        <taxon>Pseudomonadota</taxon>
        <taxon>Alphaproteobacteria</taxon>
        <taxon>Sphingomonadales</taxon>
        <taxon>Sphingomonadaceae</taxon>
        <taxon>Allosphingosinicella</taxon>
    </lineage>
</organism>
<evidence type="ECO:0000256" key="3">
    <source>
        <dbReference type="ARBA" id="ARBA00022448"/>
    </source>
</evidence>
<keyword evidence="8 10" id="KW-1133">Transmembrane helix</keyword>
<evidence type="ECO:0000256" key="7">
    <source>
        <dbReference type="ARBA" id="ARBA00022927"/>
    </source>
</evidence>
<dbReference type="Gene3D" id="3.30.1360.100">
    <property type="entry name" value="General secretion pathway protein M, EpsM"/>
    <property type="match status" value="1"/>
</dbReference>
<keyword evidence="9 10" id="KW-0472">Membrane</keyword>
<keyword evidence="3" id="KW-0813">Transport</keyword>
<evidence type="ECO:0000256" key="1">
    <source>
        <dbReference type="ARBA" id="ARBA00004377"/>
    </source>
</evidence>
<evidence type="ECO:0000256" key="8">
    <source>
        <dbReference type="ARBA" id="ARBA00022989"/>
    </source>
</evidence>
<dbReference type="GO" id="GO:0015627">
    <property type="term" value="C:type II protein secretion system complex"/>
    <property type="evidence" value="ECO:0007669"/>
    <property type="project" value="InterPro"/>
</dbReference>
<feature type="transmembrane region" description="Helical" evidence="10">
    <location>
        <begin position="20"/>
        <end position="41"/>
    </location>
</feature>
<protein>
    <recommendedName>
        <fullName evidence="13">Type II secretion system protein M</fullName>
    </recommendedName>
</protein>
<sequence>MMDSLKPWWRTRTLREQRLLLAMIALAAIVFAWLLVVRPLGDALSDARERHGDAVVALAEARAQAKLIAGLEREEPAELGGPVDAIVGAAASEAGFQVSRIEREGAVAATVVMDAVRPQAFFAWVAQLEDRGLAVERLSASTNSDQTLAVEVTFRARAG</sequence>
<evidence type="ECO:0000256" key="6">
    <source>
        <dbReference type="ARBA" id="ARBA00022692"/>
    </source>
</evidence>
<evidence type="ECO:0000256" key="2">
    <source>
        <dbReference type="ARBA" id="ARBA00010637"/>
    </source>
</evidence>
<keyword evidence="7" id="KW-0653">Protein transport</keyword>
<dbReference type="Proteomes" id="UP000245916">
    <property type="component" value="Unassembled WGS sequence"/>
</dbReference>
<comment type="caution">
    <text evidence="11">The sequence shown here is derived from an EMBL/GenBank/DDBJ whole genome shotgun (WGS) entry which is preliminary data.</text>
</comment>
<dbReference type="EMBL" id="QFFF01000001">
    <property type="protein sequence ID" value="PWG01521.1"/>
    <property type="molecule type" value="Genomic_DNA"/>
</dbReference>
<dbReference type="GO" id="GO:0005886">
    <property type="term" value="C:plasma membrane"/>
    <property type="evidence" value="ECO:0007669"/>
    <property type="project" value="UniProtKB-SubCell"/>
</dbReference>
<accession>A0A2U2IZQ2</accession>
<evidence type="ECO:0000313" key="12">
    <source>
        <dbReference type="Proteomes" id="UP000245916"/>
    </source>
</evidence>
<dbReference type="GO" id="GO:0015628">
    <property type="term" value="P:protein secretion by the type II secretion system"/>
    <property type="evidence" value="ECO:0007669"/>
    <property type="project" value="InterPro"/>
</dbReference>
<proteinExistence type="inferred from homology"/>
<evidence type="ECO:0000256" key="9">
    <source>
        <dbReference type="ARBA" id="ARBA00023136"/>
    </source>
</evidence>
<dbReference type="OrthoDB" id="7432850at2"/>
<dbReference type="InterPro" id="IPR007690">
    <property type="entry name" value="T2SS_GspM"/>
</dbReference>
<evidence type="ECO:0000313" key="11">
    <source>
        <dbReference type="EMBL" id="PWG01521.1"/>
    </source>
</evidence>
<evidence type="ECO:0000256" key="10">
    <source>
        <dbReference type="SAM" id="Phobius"/>
    </source>
</evidence>
<name>A0A2U2IZQ2_9SPHN</name>
<evidence type="ECO:0000256" key="4">
    <source>
        <dbReference type="ARBA" id="ARBA00022475"/>
    </source>
</evidence>
<dbReference type="SUPFAM" id="SSF103054">
    <property type="entry name" value="General secretion pathway protein M, EpsM"/>
    <property type="match status" value="1"/>
</dbReference>
<dbReference type="Pfam" id="PF04612">
    <property type="entry name" value="T2SSM"/>
    <property type="match status" value="1"/>
</dbReference>
<keyword evidence="4" id="KW-1003">Cell membrane</keyword>
<reference evidence="11 12" key="1">
    <citation type="submission" date="2018-05" db="EMBL/GenBank/DDBJ databases">
        <title>Genome of Sphingosinicella humi QZX222.</title>
        <authorList>
            <person name="Qiao Z."/>
            <person name="Wang G."/>
        </authorList>
    </citation>
    <scope>NUCLEOTIDE SEQUENCE [LARGE SCALE GENOMIC DNA]</scope>
    <source>
        <strain evidence="11 12">QZX222</strain>
    </source>
</reference>
<comment type="similarity">
    <text evidence="2">Belongs to the GSP M family.</text>
</comment>
<keyword evidence="6 10" id="KW-0812">Transmembrane</keyword>
<keyword evidence="5" id="KW-0997">Cell inner membrane</keyword>